<evidence type="ECO:0000256" key="4">
    <source>
        <dbReference type="ARBA" id="ARBA00022692"/>
    </source>
</evidence>
<dbReference type="InterPro" id="IPR050083">
    <property type="entry name" value="HtpX_protease"/>
</dbReference>
<dbReference type="GO" id="GO:0005886">
    <property type="term" value="C:plasma membrane"/>
    <property type="evidence" value="ECO:0007669"/>
    <property type="project" value="UniProtKB-SubCell"/>
</dbReference>
<evidence type="ECO:0000259" key="13">
    <source>
        <dbReference type="Pfam" id="PF01435"/>
    </source>
</evidence>
<evidence type="ECO:0000256" key="7">
    <source>
        <dbReference type="ARBA" id="ARBA00022833"/>
    </source>
</evidence>
<dbReference type="InterPro" id="IPR001915">
    <property type="entry name" value="Peptidase_M48"/>
</dbReference>
<name>A0A1N7IR89_9PROT</name>
<evidence type="ECO:0000256" key="10">
    <source>
        <dbReference type="ARBA" id="ARBA00023136"/>
    </source>
</evidence>
<dbReference type="GO" id="GO:0004222">
    <property type="term" value="F:metalloendopeptidase activity"/>
    <property type="evidence" value="ECO:0007669"/>
    <property type="project" value="InterPro"/>
</dbReference>
<feature type="domain" description="Peptidase M48" evidence="13">
    <location>
        <begin position="160"/>
        <end position="249"/>
    </location>
</feature>
<dbReference type="GO" id="GO:0006508">
    <property type="term" value="P:proteolysis"/>
    <property type="evidence" value="ECO:0007669"/>
    <property type="project" value="UniProtKB-KW"/>
</dbReference>
<gene>
    <name evidence="14" type="ORF">SAMN05421779_101515</name>
</gene>
<evidence type="ECO:0000256" key="1">
    <source>
        <dbReference type="ARBA" id="ARBA00004651"/>
    </source>
</evidence>
<dbReference type="Pfam" id="PF01435">
    <property type="entry name" value="Peptidase_M48"/>
    <property type="match status" value="2"/>
</dbReference>
<keyword evidence="8 12" id="KW-1133">Transmembrane helix</keyword>
<proteinExistence type="inferred from homology"/>
<reference evidence="14 15" key="1">
    <citation type="submission" date="2017-01" db="EMBL/GenBank/DDBJ databases">
        <authorList>
            <person name="Mah S.A."/>
            <person name="Swanson W.J."/>
            <person name="Moy G.W."/>
            <person name="Vacquier V.D."/>
        </authorList>
    </citation>
    <scope>NUCLEOTIDE SEQUENCE [LARGE SCALE GENOMIC DNA]</scope>
    <source>
        <strain evidence="14 15">DSM 11589</strain>
    </source>
</reference>
<comment type="similarity">
    <text evidence="11">Belongs to the peptidase M48 family.</text>
</comment>
<organism evidence="14 15">
    <name type="scientific">Insolitispirillum peregrinum</name>
    <dbReference type="NCBI Taxonomy" id="80876"/>
    <lineage>
        <taxon>Bacteria</taxon>
        <taxon>Pseudomonadati</taxon>
        <taxon>Pseudomonadota</taxon>
        <taxon>Alphaproteobacteria</taxon>
        <taxon>Rhodospirillales</taxon>
        <taxon>Novispirillaceae</taxon>
        <taxon>Insolitispirillum</taxon>
    </lineage>
</organism>
<keyword evidence="6 11" id="KW-0378">Hydrolase</keyword>
<dbReference type="Proteomes" id="UP000185678">
    <property type="component" value="Unassembled WGS sequence"/>
</dbReference>
<dbReference type="PANTHER" id="PTHR43221">
    <property type="entry name" value="PROTEASE HTPX"/>
    <property type="match status" value="1"/>
</dbReference>
<feature type="transmembrane region" description="Helical" evidence="12">
    <location>
        <begin position="20"/>
        <end position="53"/>
    </location>
</feature>
<evidence type="ECO:0000256" key="12">
    <source>
        <dbReference type="SAM" id="Phobius"/>
    </source>
</evidence>
<dbReference type="AlphaFoldDB" id="A0A1N7IR89"/>
<comment type="cofactor">
    <cofactor evidence="11">
        <name>Zn(2+)</name>
        <dbReference type="ChEBI" id="CHEBI:29105"/>
    </cofactor>
    <text evidence="11">Binds 1 zinc ion per subunit.</text>
</comment>
<evidence type="ECO:0000256" key="11">
    <source>
        <dbReference type="RuleBase" id="RU003983"/>
    </source>
</evidence>
<evidence type="ECO:0000256" key="3">
    <source>
        <dbReference type="ARBA" id="ARBA00022670"/>
    </source>
</evidence>
<dbReference type="PANTHER" id="PTHR43221:SF1">
    <property type="entry name" value="PROTEASE HTPX"/>
    <property type="match status" value="1"/>
</dbReference>
<sequence>MPDALMNMVSLRHGNEKSYFIISAILGGLIWLLVLISTMGLILVWLLVIAFFLYVAEGFLRAQLFGNAVQVSPRQFPEIHAICQQCATDMGLRSTPEVFVINSGGVINALAVKLLQRRYVLLYSHLVDLMSAKELGMVIAHELAHHAAGHTAFWRNLLIKPAFFIPFLGAAYSRACELTSDRVAAAWLRDPAASKSALILLASGSLRFRKQVDLQAFREQERLVPPFFGFISTIFATHPRLTVRVEELDILFRNDPVGARPVDVASAPAE</sequence>
<dbReference type="STRING" id="80876.SAMN05421779_101515"/>
<dbReference type="EMBL" id="FTOA01000001">
    <property type="protein sequence ID" value="SIS39604.1"/>
    <property type="molecule type" value="Genomic_DNA"/>
</dbReference>
<evidence type="ECO:0000313" key="14">
    <source>
        <dbReference type="EMBL" id="SIS39604.1"/>
    </source>
</evidence>
<accession>A0A1N7IR89</accession>
<dbReference type="Gene3D" id="3.30.2010.10">
    <property type="entry name" value="Metalloproteases ('zincins'), catalytic domain"/>
    <property type="match status" value="1"/>
</dbReference>
<keyword evidence="4 12" id="KW-0812">Transmembrane</keyword>
<evidence type="ECO:0000256" key="9">
    <source>
        <dbReference type="ARBA" id="ARBA00023049"/>
    </source>
</evidence>
<evidence type="ECO:0000256" key="2">
    <source>
        <dbReference type="ARBA" id="ARBA00022475"/>
    </source>
</evidence>
<protein>
    <submittedName>
        <fullName evidence="14">Zn-dependent protease with chaperone function</fullName>
    </submittedName>
</protein>
<keyword evidence="15" id="KW-1185">Reference proteome</keyword>
<comment type="subcellular location">
    <subcellularLocation>
        <location evidence="1">Cell membrane</location>
        <topology evidence="1">Multi-pass membrane protein</topology>
    </subcellularLocation>
</comment>
<keyword evidence="2" id="KW-1003">Cell membrane</keyword>
<keyword evidence="3 11" id="KW-0645">Protease</keyword>
<feature type="domain" description="Peptidase M48" evidence="13">
    <location>
        <begin position="73"/>
        <end position="152"/>
    </location>
</feature>
<evidence type="ECO:0000313" key="15">
    <source>
        <dbReference type="Proteomes" id="UP000185678"/>
    </source>
</evidence>
<keyword evidence="10 12" id="KW-0472">Membrane</keyword>
<dbReference type="CDD" id="cd07325">
    <property type="entry name" value="M48_Ste24p_like"/>
    <property type="match status" value="1"/>
</dbReference>
<evidence type="ECO:0000256" key="5">
    <source>
        <dbReference type="ARBA" id="ARBA00022723"/>
    </source>
</evidence>
<evidence type="ECO:0000256" key="8">
    <source>
        <dbReference type="ARBA" id="ARBA00022989"/>
    </source>
</evidence>
<dbReference type="GO" id="GO:0046872">
    <property type="term" value="F:metal ion binding"/>
    <property type="evidence" value="ECO:0007669"/>
    <property type="project" value="UniProtKB-KW"/>
</dbReference>
<evidence type="ECO:0000256" key="6">
    <source>
        <dbReference type="ARBA" id="ARBA00022801"/>
    </source>
</evidence>
<keyword evidence="9 11" id="KW-0482">Metalloprotease</keyword>
<keyword evidence="5" id="KW-0479">Metal-binding</keyword>
<keyword evidence="7 11" id="KW-0862">Zinc</keyword>